<dbReference type="SUPFAM" id="SSF55729">
    <property type="entry name" value="Acyl-CoA N-acyltransferases (Nat)"/>
    <property type="match status" value="1"/>
</dbReference>
<dbReference type="PANTHER" id="PTHR13947">
    <property type="entry name" value="GNAT FAMILY N-ACETYLTRANSFERASE"/>
    <property type="match status" value="1"/>
</dbReference>
<dbReference type="RefSeq" id="WP_115450774.1">
    <property type="nucleotide sequence ID" value="NZ_QNQT01000001.1"/>
</dbReference>
<reference evidence="3 4" key="1">
    <citation type="submission" date="2018-07" db="EMBL/GenBank/DDBJ databases">
        <title>Bacillus sp. YLB-04 draft genome sequence.</title>
        <authorList>
            <person name="Yu L."/>
            <person name="Tang X."/>
        </authorList>
    </citation>
    <scope>NUCLEOTIDE SEQUENCE [LARGE SCALE GENOMIC DNA]</scope>
    <source>
        <strain evidence="3 4">YLB-04</strain>
    </source>
</reference>
<dbReference type="OrthoDB" id="9799092at2"/>
<organism evidence="3 4">
    <name type="scientific">Neobacillus piezotolerans</name>
    <dbReference type="NCBI Taxonomy" id="2259171"/>
    <lineage>
        <taxon>Bacteria</taxon>
        <taxon>Bacillati</taxon>
        <taxon>Bacillota</taxon>
        <taxon>Bacilli</taxon>
        <taxon>Bacillales</taxon>
        <taxon>Bacillaceae</taxon>
        <taxon>Neobacillus</taxon>
    </lineage>
</organism>
<proteinExistence type="predicted"/>
<dbReference type="CDD" id="cd04301">
    <property type="entry name" value="NAT_SF"/>
    <property type="match status" value="1"/>
</dbReference>
<dbReference type="AlphaFoldDB" id="A0A3D8GWM6"/>
<evidence type="ECO:0000259" key="2">
    <source>
        <dbReference type="PROSITE" id="PS51186"/>
    </source>
</evidence>
<dbReference type="PANTHER" id="PTHR13947:SF37">
    <property type="entry name" value="LD18367P"/>
    <property type="match status" value="1"/>
</dbReference>
<dbReference type="EMBL" id="QNQT01000001">
    <property type="protein sequence ID" value="RDU38860.1"/>
    <property type="molecule type" value="Genomic_DNA"/>
</dbReference>
<dbReference type="Gene3D" id="3.40.630.30">
    <property type="match status" value="1"/>
</dbReference>
<dbReference type="GO" id="GO:0008080">
    <property type="term" value="F:N-acetyltransferase activity"/>
    <property type="evidence" value="ECO:0007669"/>
    <property type="project" value="InterPro"/>
</dbReference>
<keyword evidence="1 3" id="KW-0808">Transferase</keyword>
<dbReference type="InterPro" id="IPR050769">
    <property type="entry name" value="NAT_camello-type"/>
</dbReference>
<evidence type="ECO:0000313" key="3">
    <source>
        <dbReference type="EMBL" id="RDU38860.1"/>
    </source>
</evidence>
<comment type="caution">
    <text evidence="3">The sequence shown here is derived from an EMBL/GenBank/DDBJ whole genome shotgun (WGS) entry which is preliminary data.</text>
</comment>
<feature type="domain" description="N-acetyltransferase" evidence="2">
    <location>
        <begin position="1"/>
        <end position="161"/>
    </location>
</feature>
<name>A0A3D8GWM6_9BACI</name>
<accession>A0A3D8GWM6</accession>
<dbReference type="PROSITE" id="PS51186">
    <property type="entry name" value="GNAT"/>
    <property type="match status" value="1"/>
</dbReference>
<evidence type="ECO:0000313" key="4">
    <source>
        <dbReference type="Proteomes" id="UP000257144"/>
    </source>
</evidence>
<dbReference type="InterPro" id="IPR016181">
    <property type="entry name" value="Acyl_CoA_acyltransferase"/>
</dbReference>
<dbReference type="Pfam" id="PF00583">
    <property type="entry name" value="Acetyltransf_1"/>
    <property type="match status" value="1"/>
</dbReference>
<protein>
    <submittedName>
        <fullName evidence="3">GNAT family N-acetyltransferase</fullName>
    </submittedName>
</protein>
<evidence type="ECO:0000256" key="1">
    <source>
        <dbReference type="ARBA" id="ARBA00022679"/>
    </source>
</evidence>
<gene>
    <name evidence="3" type="ORF">DRW41_04695</name>
</gene>
<keyword evidence="4" id="KW-1185">Reference proteome</keyword>
<sequence>MEIRKLNAQDAKMYRTLRLEALRNHPDAFGSSYEEELEYPLSLFEERFRNGPAVTLGAFIDGGLAGTVTLFPETKKKFMHRVNLVAMYVDPKQRRSGAGKKLVSAALDLAREMEGVTHVYLAVTSTNIPAKKLYESMGFVTYGVDKSALNLDGTLYSEDLMVLVL</sequence>
<dbReference type="Proteomes" id="UP000257144">
    <property type="component" value="Unassembled WGS sequence"/>
</dbReference>
<dbReference type="InterPro" id="IPR000182">
    <property type="entry name" value="GNAT_dom"/>
</dbReference>